<dbReference type="InterPro" id="IPR029063">
    <property type="entry name" value="SAM-dependent_MTases_sf"/>
</dbReference>
<evidence type="ECO:0000256" key="1">
    <source>
        <dbReference type="ARBA" id="ARBA00005369"/>
    </source>
</evidence>
<gene>
    <name evidence="4" type="ORF">Q2T77_20820</name>
</gene>
<dbReference type="Proteomes" id="UP001169027">
    <property type="component" value="Unassembled WGS sequence"/>
</dbReference>
<name>A0ABT8S7E6_9BURK</name>
<evidence type="ECO:0000256" key="3">
    <source>
        <dbReference type="ARBA" id="ARBA00030757"/>
    </source>
</evidence>
<dbReference type="RefSeq" id="WP_301812503.1">
    <property type="nucleotide sequence ID" value="NZ_JAUJZH010000015.1"/>
</dbReference>
<organism evidence="4 5">
    <name type="scientific">Variovorax ginsengisoli</name>
    <dbReference type="NCBI Taxonomy" id="363844"/>
    <lineage>
        <taxon>Bacteria</taxon>
        <taxon>Pseudomonadati</taxon>
        <taxon>Pseudomonadota</taxon>
        <taxon>Betaproteobacteria</taxon>
        <taxon>Burkholderiales</taxon>
        <taxon>Comamonadaceae</taxon>
        <taxon>Variovorax</taxon>
    </lineage>
</organism>
<evidence type="ECO:0000256" key="2">
    <source>
        <dbReference type="ARBA" id="ARBA00013346"/>
    </source>
</evidence>
<dbReference type="CDD" id="cd02440">
    <property type="entry name" value="AdoMet_MTases"/>
    <property type="match status" value="1"/>
</dbReference>
<keyword evidence="5" id="KW-1185">Reference proteome</keyword>
<dbReference type="SUPFAM" id="SSF53335">
    <property type="entry name" value="S-adenosyl-L-methionine-dependent methyltransferases"/>
    <property type="match status" value="1"/>
</dbReference>
<dbReference type="PANTHER" id="PTHR11579">
    <property type="entry name" value="PROTEIN-L-ISOASPARTATE O-METHYLTRANSFERASE"/>
    <property type="match status" value="1"/>
</dbReference>
<dbReference type="PANTHER" id="PTHR11579:SF18">
    <property type="entry name" value="PROTEIN-L-ISOASPARTATE O-METHYLTRANSFERASE"/>
    <property type="match status" value="1"/>
</dbReference>
<sequence>MNPTPTLERLRFNMIEQQIRPWDVLDLEILDLLAQIRREDYVPEAHRALAFFDMEIPLEGVSTAWEPGQCMLSPKVEARMLQDLHVKKHETVLEIGAGSGFMAALLAHRAAQVLSLEIDPGLAAFAAANLRRNGVTNVEVRHADGATPLASGPTFDVIVLSGSVARIPQGLLGSLNIGGRLAAVVGDEPMMRAHFVTRTGEGKWDVLQPWDTVAPRLLNFPAPSRFNF</sequence>
<comment type="caution">
    <text evidence="4">The sequence shown here is derived from an EMBL/GenBank/DDBJ whole genome shotgun (WGS) entry which is preliminary data.</text>
</comment>
<dbReference type="EMBL" id="JAUKVY010000015">
    <property type="protein sequence ID" value="MDO1534740.1"/>
    <property type="molecule type" value="Genomic_DNA"/>
</dbReference>
<dbReference type="Gene3D" id="3.40.50.150">
    <property type="entry name" value="Vaccinia Virus protein VP39"/>
    <property type="match status" value="1"/>
</dbReference>
<evidence type="ECO:0000313" key="5">
    <source>
        <dbReference type="Proteomes" id="UP001169027"/>
    </source>
</evidence>
<accession>A0ABT8S7E6</accession>
<dbReference type="InterPro" id="IPR000682">
    <property type="entry name" value="PCMT"/>
</dbReference>
<proteinExistence type="inferred from homology"/>
<dbReference type="Pfam" id="PF01135">
    <property type="entry name" value="PCMT"/>
    <property type="match status" value="1"/>
</dbReference>
<reference evidence="4" key="1">
    <citation type="submission" date="2023-06" db="EMBL/GenBank/DDBJ databases">
        <authorList>
            <person name="Jiang Y."/>
            <person name="Liu Q."/>
        </authorList>
    </citation>
    <scope>NUCLEOTIDE SEQUENCE</scope>
    <source>
        <strain evidence="4">CGMCC 1.12090</strain>
    </source>
</reference>
<protein>
    <recommendedName>
        <fullName evidence="2">Protein-L-isoaspartate O-methyltransferase</fullName>
    </recommendedName>
    <alternativeName>
        <fullName evidence="3">Protein L-isoaspartyl methyltransferase</fullName>
    </alternativeName>
</protein>
<evidence type="ECO:0000313" key="4">
    <source>
        <dbReference type="EMBL" id="MDO1534740.1"/>
    </source>
</evidence>
<comment type="similarity">
    <text evidence="1">Belongs to the methyltransferase superfamily. L-isoaspartyl/D-aspartyl protein methyltransferase family.</text>
</comment>